<dbReference type="EMBL" id="LGCL01000027">
    <property type="protein sequence ID" value="KPL75544.1"/>
    <property type="molecule type" value="Genomic_DNA"/>
</dbReference>
<comment type="caution">
    <text evidence="1">The sequence shown here is derived from an EMBL/GenBank/DDBJ whole genome shotgun (WGS) entry which is preliminary data.</text>
</comment>
<gene>
    <name evidence="1" type="ORF">ADN00_12950</name>
</gene>
<proteinExistence type="predicted"/>
<reference evidence="1 2" key="1">
    <citation type="submission" date="2015-07" db="EMBL/GenBank/DDBJ databases">
        <title>Genome sequence of Ornatilinea apprima DSM 23815.</title>
        <authorList>
            <person name="Hemp J."/>
            <person name="Ward L.M."/>
            <person name="Pace L.A."/>
            <person name="Fischer W.W."/>
        </authorList>
    </citation>
    <scope>NUCLEOTIDE SEQUENCE [LARGE SCALE GENOMIC DNA]</scope>
    <source>
        <strain evidence="1 2">P3M-1</strain>
    </source>
</reference>
<evidence type="ECO:0000313" key="1">
    <source>
        <dbReference type="EMBL" id="KPL75544.1"/>
    </source>
</evidence>
<keyword evidence="2" id="KW-1185">Reference proteome</keyword>
<dbReference type="AlphaFoldDB" id="A0A0P6XIY1"/>
<dbReference type="STRING" id="1134406.ADN00_12950"/>
<evidence type="ECO:0000313" key="2">
    <source>
        <dbReference type="Proteomes" id="UP000050417"/>
    </source>
</evidence>
<accession>A0A0P6XIY1</accession>
<name>A0A0P6XIY1_9CHLR</name>
<sequence length="75" mass="8649">MLYAAVASKEASNWFQMWQYFNHGLLKFSEILIDNYLPAVWTLFIMTSLGGAGLREPEKSPEKSLPIKGFFFRKS</sequence>
<organism evidence="1 2">
    <name type="scientific">Ornatilinea apprima</name>
    <dbReference type="NCBI Taxonomy" id="1134406"/>
    <lineage>
        <taxon>Bacteria</taxon>
        <taxon>Bacillati</taxon>
        <taxon>Chloroflexota</taxon>
        <taxon>Anaerolineae</taxon>
        <taxon>Anaerolineales</taxon>
        <taxon>Anaerolineaceae</taxon>
        <taxon>Ornatilinea</taxon>
    </lineage>
</organism>
<protein>
    <submittedName>
        <fullName evidence="1">Uncharacterized protein</fullName>
    </submittedName>
</protein>
<dbReference type="Proteomes" id="UP000050417">
    <property type="component" value="Unassembled WGS sequence"/>
</dbReference>